<sequence>MLLSAEKIGKSYSEKTLLSDVSLSIDKGDKIGVIGANGAGKSTLLRLLAQVEEPDEGIVTRYSGVRLQYLHQNPSWEEELTVLEHVFFDAPALKESKEFEAKKILTKLGITDFDQPVGSLSGGQRKCVAIAGALIHPCDVLLLDEPTNHLDTEMVSWLEGYLGKYPGAIVMVTHDRYFLDRVTNGIVEIDNGHLHSYPANYAAYLELKAQREEMELGTERKRQSILRKELEWIQRGPRARGTKSKERIARFEVLSEKAGPAEKQKLQLSSLATRLGKKTVELNDISIGFGGKQLISHFDHMLLRDDRIGIIGKSGCGKSTLLKIICGKLMPDSGSVILGDTVKLGYYSQDSVELDLSMRVIDYIKEISGTIETENGTLTASQMLEKYLFTPDLQWNTIGRLSGGERRRLYLLGILMQAPNVLLLDEPTNDLDLQTLTILEEYLDCFKGAVIAVSHDRYFLDKVADTIFDFRGNGEIKKYLGSYSEFWAQNTAEQPPRRMAEQVQKTRTGTDKKLKFSFKEQREFESIEPDITALEQELDGLNALIQSASSDYIRLQELMTQKEALDKELEDKMERWVYLNDLAEKIAESEK</sequence>
<dbReference type="GO" id="GO:0003677">
    <property type="term" value="F:DNA binding"/>
    <property type="evidence" value="ECO:0007669"/>
    <property type="project" value="InterPro"/>
</dbReference>
<protein>
    <submittedName>
        <fullName evidence="5">Energy-dependent translational throttle protein EttA</fullName>
    </submittedName>
</protein>
<dbReference type="Gene3D" id="1.10.287.380">
    <property type="entry name" value="Valyl-tRNA synthetase, C-terminal domain"/>
    <property type="match status" value="1"/>
</dbReference>
<dbReference type="GO" id="GO:0016887">
    <property type="term" value="F:ATP hydrolysis activity"/>
    <property type="evidence" value="ECO:0007669"/>
    <property type="project" value="InterPro"/>
</dbReference>
<evidence type="ECO:0000256" key="2">
    <source>
        <dbReference type="ARBA" id="ARBA00022840"/>
    </source>
</evidence>
<feature type="domain" description="ABC transporter" evidence="4">
    <location>
        <begin position="3"/>
        <end position="216"/>
    </location>
</feature>
<dbReference type="Pfam" id="PF16326">
    <property type="entry name" value="ABC_tran_CTD"/>
    <property type="match status" value="1"/>
</dbReference>
<dbReference type="InterPro" id="IPR017871">
    <property type="entry name" value="ABC_transporter-like_CS"/>
</dbReference>
<organism evidence="5">
    <name type="scientific">bioreactor metagenome</name>
    <dbReference type="NCBI Taxonomy" id="1076179"/>
    <lineage>
        <taxon>unclassified sequences</taxon>
        <taxon>metagenomes</taxon>
        <taxon>ecological metagenomes</taxon>
    </lineage>
</organism>
<reference evidence="5" key="1">
    <citation type="submission" date="2019-08" db="EMBL/GenBank/DDBJ databases">
        <authorList>
            <person name="Kucharzyk K."/>
            <person name="Murdoch R.W."/>
            <person name="Higgins S."/>
            <person name="Loffler F."/>
        </authorList>
    </citation>
    <scope>NUCLEOTIDE SEQUENCE</scope>
</reference>
<accession>A0A644VY43</accession>
<proteinExistence type="predicted"/>
<gene>
    <name evidence="5" type="primary">ettA_17</name>
    <name evidence="5" type="ORF">SDC9_42563</name>
</gene>
<dbReference type="InterPro" id="IPR032524">
    <property type="entry name" value="ABC_tran_C"/>
</dbReference>
<dbReference type="FunFam" id="3.40.50.300:FF:000011">
    <property type="entry name" value="Putative ABC transporter ATP-binding component"/>
    <property type="match status" value="1"/>
</dbReference>
<feature type="domain" description="ABC transporter" evidence="4">
    <location>
        <begin position="280"/>
        <end position="492"/>
    </location>
</feature>
<dbReference type="InterPro" id="IPR003593">
    <property type="entry name" value="AAA+_ATPase"/>
</dbReference>
<dbReference type="InterPro" id="IPR003439">
    <property type="entry name" value="ABC_transporter-like_ATP-bd"/>
</dbReference>
<dbReference type="InterPro" id="IPR037118">
    <property type="entry name" value="Val-tRNA_synth_C_sf"/>
</dbReference>
<dbReference type="InterPro" id="IPR027417">
    <property type="entry name" value="P-loop_NTPase"/>
</dbReference>
<feature type="coiled-coil region" evidence="3">
    <location>
        <begin position="531"/>
        <end position="575"/>
    </location>
</feature>
<dbReference type="PROSITE" id="PS00211">
    <property type="entry name" value="ABC_TRANSPORTER_1"/>
    <property type="match status" value="1"/>
</dbReference>
<evidence type="ECO:0000256" key="3">
    <source>
        <dbReference type="SAM" id="Coils"/>
    </source>
</evidence>
<evidence type="ECO:0000313" key="5">
    <source>
        <dbReference type="EMBL" id="MPL96385.1"/>
    </source>
</evidence>
<dbReference type="PROSITE" id="PS50893">
    <property type="entry name" value="ABC_TRANSPORTER_2"/>
    <property type="match status" value="2"/>
</dbReference>
<dbReference type="Gene3D" id="3.40.50.300">
    <property type="entry name" value="P-loop containing nucleotide triphosphate hydrolases"/>
    <property type="match status" value="2"/>
</dbReference>
<comment type="caution">
    <text evidence="5">The sequence shown here is derived from an EMBL/GenBank/DDBJ whole genome shotgun (WGS) entry which is preliminary data.</text>
</comment>
<dbReference type="InterPro" id="IPR032781">
    <property type="entry name" value="ABC_tran_Xtn"/>
</dbReference>
<keyword evidence="2" id="KW-0067">ATP-binding</keyword>
<keyword evidence="1" id="KW-0547">Nucleotide-binding</keyword>
<dbReference type="CDD" id="cd03221">
    <property type="entry name" value="ABCF_EF-3"/>
    <property type="match status" value="2"/>
</dbReference>
<dbReference type="SUPFAM" id="SSF52540">
    <property type="entry name" value="P-loop containing nucleoside triphosphate hydrolases"/>
    <property type="match status" value="2"/>
</dbReference>
<dbReference type="PANTHER" id="PTHR42855">
    <property type="entry name" value="ABC TRANSPORTER ATP-BINDING SUBUNIT"/>
    <property type="match status" value="1"/>
</dbReference>
<dbReference type="EMBL" id="VSSQ01000507">
    <property type="protein sequence ID" value="MPL96385.1"/>
    <property type="molecule type" value="Genomic_DNA"/>
</dbReference>
<dbReference type="AlphaFoldDB" id="A0A644VY43"/>
<name>A0A644VY43_9ZZZZ</name>
<dbReference type="PANTHER" id="PTHR42855:SF1">
    <property type="entry name" value="ABC TRANSPORTER DOMAIN-CONTAINING PROTEIN"/>
    <property type="match status" value="1"/>
</dbReference>
<evidence type="ECO:0000259" key="4">
    <source>
        <dbReference type="PROSITE" id="PS50893"/>
    </source>
</evidence>
<dbReference type="Pfam" id="PF12848">
    <property type="entry name" value="ABC_tran_Xtn"/>
    <property type="match status" value="1"/>
</dbReference>
<keyword evidence="3" id="KW-0175">Coiled coil</keyword>
<dbReference type="GO" id="GO:0005524">
    <property type="term" value="F:ATP binding"/>
    <property type="evidence" value="ECO:0007669"/>
    <property type="project" value="UniProtKB-KW"/>
</dbReference>
<dbReference type="SMART" id="SM00382">
    <property type="entry name" value="AAA"/>
    <property type="match status" value="2"/>
</dbReference>
<dbReference type="InterPro" id="IPR051309">
    <property type="entry name" value="ABCF_ATPase"/>
</dbReference>
<dbReference type="Pfam" id="PF00005">
    <property type="entry name" value="ABC_tran"/>
    <property type="match status" value="2"/>
</dbReference>
<evidence type="ECO:0000256" key="1">
    <source>
        <dbReference type="ARBA" id="ARBA00022741"/>
    </source>
</evidence>